<dbReference type="PROSITE" id="PS51012">
    <property type="entry name" value="ABC_TM2"/>
    <property type="match status" value="1"/>
</dbReference>
<dbReference type="RefSeq" id="WP_188385891.1">
    <property type="nucleotide sequence ID" value="NZ_BMEY01000023.1"/>
</dbReference>
<organism evidence="7 8">
    <name type="scientific">Ornithinibacillus halotolerans</name>
    <dbReference type="NCBI Taxonomy" id="1274357"/>
    <lineage>
        <taxon>Bacteria</taxon>
        <taxon>Bacillati</taxon>
        <taxon>Bacillota</taxon>
        <taxon>Bacilli</taxon>
        <taxon>Bacillales</taxon>
        <taxon>Bacillaceae</taxon>
        <taxon>Ornithinibacillus</taxon>
    </lineage>
</organism>
<gene>
    <name evidence="7" type="ORF">GCM10008025_34190</name>
</gene>
<reference evidence="7" key="1">
    <citation type="journal article" date="2014" name="Int. J. Syst. Evol. Microbiol.">
        <title>Complete genome sequence of Corynebacterium casei LMG S-19264T (=DSM 44701T), isolated from a smear-ripened cheese.</title>
        <authorList>
            <consortium name="US DOE Joint Genome Institute (JGI-PGF)"/>
            <person name="Walter F."/>
            <person name="Albersmeier A."/>
            <person name="Kalinowski J."/>
            <person name="Ruckert C."/>
        </authorList>
    </citation>
    <scope>NUCLEOTIDE SEQUENCE</scope>
    <source>
        <strain evidence="7">CGMCC 1.12408</strain>
    </source>
</reference>
<comment type="subcellular location">
    <subcellularLocation>
        <location evidence="1">Membrane</location>
        <topology evidence="1">Multi-pass membrane protein</topology>
    </subcellularLocation>
</comment>
<keyword evidence="2 5" id="KW-0812">Transmembrane</keyword>
<feature type="transmembrane region" description="Helical" evidence="5">
    <location>
        <begin position="213"/>
        <end position="235"/>
    </location>
</feature>
<evidence type="ECO:0000256" key="4">
    <source>
        <dbReference type="ARBA" id="ARBA00023136"/>
    </source>
</evidence>
<dbReference type="GO" id="GO:0043190">
    <property type="term" value="C:ATP-binding cassette (ABC) transporter complex"/>
    <property type="evidence" value="ECO:0007669"/>
    <property type="project" value="InterPro"/>
</dbReference>
<evidence type="ECO:0000256" key="1">
    <source>
        <dbReference type="ARBA" id="ARBA00004141"/>
    </source>
</evidence>
<protein>
    <submittedName>
        <fullName evidence="7">Transport permease protein</fullName>
    </submittedName>
</protein>
<evidence type="ECO:0000256" key="2">
    <source>
        <dbReference type="ARBA" id="ARBA00022692"/>
    </source>
</evidence>
<dbReference type="Pfam" id="PF12698">
    <property type="entry name" value="ABC2_membrane_3"/>
    <property type="match status" value="1"/>
</dbReference>
<reference evidence="7" key="2">
    <citation type="submission" date="2020-09" db="EMBL/GenBank/DDBJ databases">
        <authorList>
            <person name="Sun Q."/>
            <person name="Zhou Y."/>
        </authorList>
    </citation>
    <scope>NUCLEOTIDE SEQUENCE</scope>
    <source>
        <strain evidence="7">CGMCC 1.12408</strain>
    </source>
</reference>
<sequence>MRFVAFSSRNQKEIIRDPLTLLFGIGLPIVIMWLFTIMQGNMPMELYRIENLAPGVIVFSFSFLTLFSGMLLGKDKSSSLLMRIFVSPLKSSEYMIGYTIPLFIIAFIQIIVCFITAFVLDLQFDWNVLVAIIVLLFNALLYISFGLLLGTFFTDKQVGGLFAIFVNSSAWLSGTWFSLDMIGGLFEKIAYALPFVHAVDSTRFALKGEYSEILVPSLWVLVYTLIIFIIAIIGFKKKMKS</sequence>
<evidence type="ECO:0000256" key="5">
    <source>
        <dbReference type="SAM" id="Phobius"/>
    </source>
</evidence>
<dbReference type="PANTHER" id="PTHR43027:SF1">
    <property type="entry name" value="DOXORUBICIN RESISTANCE ABC TRANSPORTER PERMEASE PROTEIN DRRC-RELATED"/>
    <property type="match status" value="1"/>
</dbReference>
<dbReference type="InterPro" id="IPR013525">
    <property type="entry name" value="ABC2_TM"/>
</dbReference>
<keyword evidence="4 5" id="KW-0472">Membrane</keyword>
<dbReference type="AlphaFoldDB" id="A0A916S7Q4"/>
<proteinExistence type="predicted"/>
<feature type="transmembrane region" description="Helical" evidence="5">
    <location>
        <begin position="52"/>
        <end position="73"/>
    </location>
</feature>
<comment type="caution">
    <text evidence="7">The sequence shown here is derived from an EMBL/GenBank/DDBJ whole genome shotgun (WGS) entry which is preliminary data.</text>
</comment>
<evidence type="ECO:0000256" key="3">
    <source>
        <dbReference type="ARBA" id="ARBA00022989"/>
    </source>
</evidence>
<feature type="transmembrane region" description="Helical" evidence="5">
    <location>
        <begin position="94"/>
        <end position="120"/>
    </location>
</feature>
<dbReference type="Proteomes" id="UP000613512">
    <property type="component" value="Unassembled WGS sequence"/>
</dbReference>
<dbReference type="GO" id="GO:0140359">
    <property type="term" value="F:ABC-type transporter activity"/>
    <property type="evidence" value="ECO:0007669"/>
    <property type="project" value="InterPro"/>
</dbReference>
<dbReference type="InterPro" id="IPR000412">
    <property type="entry name" value="ABC_2_transport"/>
</dbReference>
<dbReference type="PIRSF" id="PIRSF006648">
    <property type="entry name" value="DrrB"/>
    <property type="match status" value="1"/>
</dbReference>
<keyword evidence="8" id="KW-1185">Reference proteome</keyword>
<evidence type="ECO:0000313" key="8">
    <source>
        <dbReference type="Proteomes" id="UP000613512"/>
    </source>
</evidence>
<accession>A0A916S7Q4</accession>
<feature type="transmembrane region" description="Helical" evidence="5">
    <location>
        <begin position="161"/>
        <end position="179"/>
    </location>
</feature>
<dbReference type="EMBL" id="BMEY01000023">
    <property type="protein sequence ID" value="GGA88723.1"/>
    <property type="molecule type" value="Genomic_DNA"/>
</dbReference>
<keyword evidence="3 5" id="KW-1133">Transmembrane helix</keyword>
<name>A0A916S7Q4_9BACI</name>
<feature type="domain" description="ABC transmembrane type-2" evidence="6">
    <location>
        <begin position="19"/>
        <end position="238"/>
    </location>
</feature>
<feature type="transmembrane region" description="Helical" evidence="5">
    <location>
        <begin position="21"/>
        <end position="40"/>
    </location>
</feature>
<dbReference type="InterPro" id="IPR052902">
    <property type="entry name" value="ABC-2_transporter"/>
</dbReference>
<evidence type="ECO:0000259" key="6">
    <source>
        <dbReference type="PROSITE" id="PS51012"/>
    </source>
</evidence>
<dbReference type="PANTHER" id="PTHR43027">
    <property type="entry name" value="DOXORUBICIN RESISTANCE ABC TRANSPORTER PERMEASE PROTEIN DRRC-RELATED"/>
    <property type="match status" value="1"/>
</dbReference>
<dbReference type="InterPro" id="IPR047817">
    <property type="entry name" value="ABC2_TM_bact-type"/>
</dbReference>
<evidence type="ECO:0000313" key="7">
    <source>
        <dbReference type="EMBL" id="GGA88723.1"/>
    </source>
</evidence>
<feature type="transmembrane region" description="Helical" evidence="5">
    <location>
        <begin position="126"/>
        <end position="149"/>
    </location>
</feature>